<evidence type="ECO:0000256" key="1">
    <source>
        <dbReference type="ARBA" id="ARBA00004141"/>
    </source>
</evidence>
<dbReference type="EMBL" id="MVHS01000001">
    <property type="protein sequence ID" value="ORA74173.1"/>
    <property type="molecule type" value="Genomic_DNA"/>
</dbReference>
<keyword evidence="6 7" id="KW-0472">Membrane</keyword>
<dbReference type="Proteomes" id="UP000192801">
    <property type="component" value="Unassembled WGS sequence"/>
</dbReference>
<feature type="transmembrane region" description="Helical" evidence="7">
    <location>
        <begin position="27"/>
        <end position="47"/>
    </location>
</feature>
<dbReference type="InterPro" id="IPR051679">
    <property type="entry name" value="DASS-Related_Transporters"/>
</dbReference>
<feature type="transmembrane region" description="Helical" evidence="7">
    <location>
        <begin position="489"/>
        <end position="508"/>
    </location>
</feature>
<accession>A0A1X0DP46</accession>
<comment type="caution">
    <text evidence="9">The sequence shown here is derived from an EMBL/GenBank/DDBJ whole genome shotgun (WGS) entry which is preliminary data.</text>
</comment>
<keyword evidence="2" id="KW-0813">Transport</keyword>
<dbReference type="AlphaFoldDB" id="A0A1X0DP46"/>
<dbReference type="PANTHER" id="PTHR43652:SF2">
    <property type="entry name" value="BASIC AMINO ACID ANTIPORTER YFCC-RELATED"/>
    <property type="match status" value="1"/>
</dbReference>
<dbReference type="GO" id="GO:0005886">
    <property type="term" value="C:plasma membrane"/>
    <property type="evidence" value="ECO:0007669"/>
    <property type="project" value="TreeGrafter"/>
</dbReference>
<feature type="transmembrane region" description="Helical" evidence="7">
    <location>
        <begin position="528"/>
        <end position="550"/>
    </location>
</feature>
<dbReference type="Pfam" id="PF03600">
    <property type="entry name" value="CitMHS"/>
    <property type="match status" value="1"/>
</dbReference>
<name>A0A1X0DP46_9MYCO</name>
<feature type="transmembrane region" description="Helical" evidence="7">
    <location>
        <begin position="362"/>
        <end position="395"/>
    </location>
</feature>
<evidence type="ECO:0000259" key="8">
    <source>
        <dbReference type="Pfam" id="PF03600"/>
    </source>
</evidence>
<feature type="transmembrane region" description="Helical" evidence="7">
    <location>
        <begin position="407"/>
        <end position="427"/>
    </location>
</feature>
<evidence type="ECO:0000313" key="10">
    <source>
        <dbReference type="Proteomes" id="UP000192801"/>
    </source>
</evidence>
<dbReference type="InterPro" id="IPR004680">
    <property type="entry name" value="Cit_transptr-like_dom"/>
</dbReference>
<feature type="transmembrane region" description="Helical" evidence="7">
    <location>
        <begin position="127"/>
        <end position="149"/>
    </location>
</feature>
<evidence type="ECO:0000256" key="4">
    <source>
        <dbReference type="ARBA" id="ARBA00022737"/>
    </source>
</evidence>
<dbReference type="GO" id="GO:0055085">
    <property type="term" value="P:transmembrane transport"/>
    <property type="evidence" value="ECO:0007669"/>
    <property type="project" value="InterPro"/>
</dbReference>
<sequence>MAILAAIIVILTLVAMASGRVQPVLALITGLVVAGLVGIATPTELFGGLSNGGVITIAAMLVIAKGVLHTGVISRVTYRLLNGVDSSRHALLRLIPPVGTISALINTTPIVAMLIPATRELEQQSGVPARSVLLPIAHATTLAGSATLIGTSSNLLIAGLAAPQVHMSMFSFAPIAVPVALVGWVVLVVTSRPMLRGTPHRHQPELSWRAEIPIASGAIAVGHTAAEVGVSTTPEFELVEVQRWGRSIPDNEVLESGDVLVYRASESGVRMLWASPRFGQSPQHLYMVSIATDEQATIRDLEEDEDVEVIAAETDELLRDTPARPGEMCMVTARSVDVLENHPLVGLWQKVSDKAPETGKTWVALSILAAVIVAGSMGLAPIELAATTGAALMVITRVLTPRSAVRALNWQILTIIAGSVGLGVIVVKSGLGNYISDGLLAIGQGNIAVEVAAIAIATTVLTNFVTNAAAAAILTPMALVVADKMQMDPVMLLALIGTCISFTFLNPYSHQSNLMVLKPGRYTNGTFFRFGLPLTVVCLATVIGIGYLLLS</sequence>
<evidence type="ECO:0000256" key="7">
    <source>
        <dbReference type="SAM" id="Phobius"/>
    </source>
</evidence>
<keyword evidence="5 7" id="KW-1133">Transmembrane helix</keyword>
<keyword evidence="4" id="KW-0677">Repeat</keyword>
<evidence type="ECO:0000256" key="6">
    <source>
        <dbReference type="ARBA" id="ARBA00023136"/>
    </source>
</evidence>
<feature type="transmembrane region" description="Helical" evidence="7">
    <location>
        <begin position="94"/>
        <end position="115"/>
    </location>
</feature>
<feature type="transmembrane region" description="Helical" evidence="7">
    <location>
        <begin position="169"/>
        <end position="189"/>
    </location>
</feature>
<gene>
    <name evidence="9" type="ORF">BST26_00705</name>
</gene>
<keyword evidence="3 7" id="KW-0812">Transmembrane</keyword>
<dbReference type="SUPFAM" id="SSF116726">
    <property type="entry name" value="TrkA C-terminal domain-like"/>
    <property type="match status" value="1"/>
</dbReference>
<dbReference type="RefSeq" id="WP_083028928.1">
    <property type="nucleotide sequence ID" value="NZ_AP022618.1"/>
</dbReference>
<dbReference type="Gene3D" id="3.30.70.1450">
    <property type="entry name" value="Regulator of K+ conductance, C-terminal domain"/>
    <property type="match status" value="1"/>
</dbReference>
<evidence type="ECO:0000256" key="3">
    <source>
        <dbReference type="ARBA" id="ARBA00022692"/>
    </source>
</evidence>
<evidence type="ECO:0000256" key="2">
    <source>
        <dbReference type="ARBA" id="ARBA00022448"/>
    </source>
</evidence>
<dbReference type="STRING" id="444597.BST26_00705"/>
<protein>
    <recommendedName>
        <fullName evidence="8">Citrate transporter-like domain-containing protein</fullName>
    </recommendedName>
</protein>
<organism evidence="9 10">
    <name type="scientific">Mycolicibacterium insubricum</name>
    <dbReference type="NCBI Taxonomy" id="444597"/>
    <lineage>
        <taxon>Bacteria</taxon>
        <taxon>Bacillati</taxon>
        <taxon>Actinomycetota</taxon>
        <taxon>Actinomycetes</taxon>
        <taxon>Mycobacteriales</taxon>
        <taxon>Mycobacteriaceae</taxon>
        <taxon>Mycolicibacterium</taxon>
    </lineage>
</organism>
<comment type="subcellular location">
    <subcellularLocation>
        <location evidence="1">Membrane</location>
        <topology evidence="1">Multi-pass membrane protein</topology>
    </subcellularLocation>
</comment>
<feature type="domain" description="Citrate transporter-like" evidence="8">
    <location>
        <begin position="16"/>
        <end position="496"/>
    </location>
</feature>
<dbReference type="PANTHER" id="PTHR43652">
    <property type="entry name" value="BASIC AMINO ACID ANTIPORTER YFCC-RELATED"/>
    <property type="match status" value="1"/>
</dbReference>
<dbReference type="OrthoDB" id="9809303at2"/>
<evidence type="ECO:0000256" key="5">
    <source>
        <dbReference type="ARBA" id="ARBA00022989"/>
    </source>
</evidence>
<dbReference type="GO" id="GO:0006813">
    <property type="term" value="P:potassium ion transport"/>
    <property type="evidence" value="ECO:0007669"/>
    <property type="project" value="InterPro"/>
</dbReference>
<reference evidence="9 10" key="1">
    <citation type="submission" date="2016-12" db="EMBL/GenBank/DDBJ databases">
        <title>The new phylogeny of genus Mycobacterium.</title>
        <authorList>
            <person name="Tortoli E."/>
            <person name="Trovato A."/>
            <person name="Cirillo D.M."/>
        </authorList>
    </citation>
    <scope>NUCLEOTIDE SEQUENCE [LARGE SCALE GENOMIC DNA]</scope>
    <source>
        <strain evidence="9 10">DSM 45130</strain>
    </source>
</reference>
<dbReference type="InterPro" id="IPR036721">
    <property type="entry name" value="RCK_C_sf"/>
</dbReference>
<keyword evidence="10" id="KW-1185">Reference proteome</keyword>
<feature type="transmembrane region" description="Helical" evidence="7">
    <location>
        <begin position="54"/>
        <end position="74"/>
    </location>
</feature>
<evidence type="ECO:0000313" key="9">
    <source>
        <dbReference type="EMBL" id="ORA74173.1"/>
    </source>
</evidence>
<proteinExistence type="predicted"/>